<evidence type="ECO:0000256" key="4">
    <source>
        <dbReference type="ARBA" id="ARBA00022598"/>
    </source>
</evidence>
<dbReference type="PANTHER" id="PTHR43740:SF2">
    <property type="entry name" value="LEUCINE--TRNA LIGASE, MITOCHONDRIAL"/>
    <property type="match status" value="1"/>
</dbReference>
<feature type="domain" description="Methionyl/Valyl/Leucyl/Isoleucyl-tRNA synthetase anticodon-binding" evidence="10">
    <location>
        <begin position="7"/>
        <end position="122"/>
    </location>
</feature>
<dbReference type="SUPFAM" id="SSF47323">
    <property type="entry name" value="Anticodon-binding domain of a subclass of class I aminoacyl-tRNA synthetases"/>
    <property type="match status" value="1"/>
</dbReference>
<reference evidence="11" key="1">
    <citation type="submission" date="2018-06" db="EMBL/GenBank/DDBJ databases">
        <authorList>
            <person name="Zhirakovskaya E."/>
        </authorList>
    </citation>
    <scope>NUCLEOTIDE SEQUENCE</scope>
</reference>
<dbReference type="GO" id="GO:0004823">
    <property type="term" value="F:leucine-tRNA ligase activity"/>
    <property type="evidence" value="ECO:0007669"/>
    <property type="project" value="UniProtKB-EC"/>
</dbReference>
<proteinExistence type="inferred from homology"/>
<evidence type="ECO:0000256" key="2">
    <source>
        <dbReference type="ARBA" id="ARBA00013164"/>
    </source>
</evidence>
<dbReference type="GO" id="GO:0005829">
    <property type="term" value="C:cytosol"/>
    <property type="evidence" value="ECO:0007669"/>
    <property type="project" value="TreeGrafter"/>
</dbReference>
<keyword evidence="7" id="KW-0648">Protein biosynthesis</keyword>
<dbReference type="GO" id="GO:0006429">
    <property type="term" value="P:leucyl-tRNA aminoacylation"/>
    <property type="evidence" value="ECO:0007669"/>
    <property type="project" value="InterPro"/>
</dbReference>
<name>A0A3B1D0J9_9ZZZZ</name>
<evidence type="ECO:0000256" key="6">
    <source>
        <dbReference type="ARBA" id="ARBA00022840"/>
    </source>
</evidence>
<comment type="similarity">
    <text evidence="1">Belongs to the class-I aminoacyl-tRNA synthetase family.</text>
</comment>
<dbReference type="FunFam" id="1.10.730.10:FF:000002">
    <property type="entry name" value="Leucine--tRNA ligase"/>
    <property type="match status" value="1"/>
</dbReference>
<gene>
    <name evidence="11" type="ORF">MNBD_PLANCTO03-2301</name>
</gene>
<evidence type="ECO:0000256" key="9">
    <source>
        <dbReference type="ARBA" id="ARBA00047469"/>
    </source>
</evidence>
<evidence type="ECO:0000256" key="3">
    <source>
        <dbReference type="ARBA" id="ARBA00022490"/>
    </source>
</evidence>
<dbReference type="EMBL" id="UOGK01000059">
    <property type="protein sequence ID" value="VAX36436.1"/>
    <property type="molecule type" value="Genomic_DNA"/>
</dbReference>
<dbReference type="InterPro" id="IPR009080">
    <property type="entry name" value="tRNAsynth_Ia_anticodon-bd"/>
</dbReference>
<dbReference type="AlphaFoldDB" id="A0A3B1D0J9"/>
<dbReference type="EC" id="6.1.1.4" evidence="2"/>
<comment type="catalytic activity">
    <reaction evidence="9">
        <text>tRNA(Leu) + L-leucine + ATP = L-leucyl-tRNA(Leu) + AMP + diphosphate</text>
        <dbReference type="Rhea" id="RHEA:11688"/>
        <dbReference type="Rhea" id="RHEA-COMP:9613"/>
        <dbReference type="Rhea" id="RHEA-COMP:9622"/>
        <dbReference type="ChEBI" id="CHEBI:30616"/>
        <dbReference type="ChEBI" id="CHEBI:33019"/>
        <dbReference type="ChEBI" id="CHEBI:57427"/>
        <dbReference type="ChEBI" id="CHEBI:78442"/>
        <dbReference type="ChEBI" id="CHEBI:78494"/>
        <dbReference type="ChEBI" id="CHEBI:456215"/>
        <dbReference type="EC" id="6.1.1.4"/>
    </reaction>
</comment>
<organism evidence="11">
    <name type="scientific">hydrothermal vent metagenome</name>
    <dbReference type="NCBI Taxonomy" id="652676"/>
    <lineage>
        <taxon>unclassified sequences</taxon>
        <taxon>metagenomes</taxon>
        <taxon>ecological metagenomes</taxon>
    </lineage>
</organism>
<keyword evidence="8 11" id="KW-0030">Aminoacyl-tRNA synthetase</keyword>
<dbReference type="Pfam" id="PF08264">
    <property type="entry name" value="Anticodon_1"/>
    <property type="match status" value="1"/>
</dbReference>
<evidence type="ECO:0000256" key="7">
    <source>
        <dbReference type="ARBA" id="ARBA00022917"/>
    </source>
</evidence>
<keyword evidence="6" id="KW-0067">ATP-binding</keyword>
<dbReference type="Gene3D" id="1.10.730.10">
    <property type="entry name" value="Isoleucyl-tRNA Synthetase, Domain 1"/>
    <property type="match status" value="1"/>
</dbReference>
<keyword evidence="4 11" id="KW-0436">Ligase</keyword>
<evidence type="ECO:0000256" key="5">
    <source>
        <dbReference type="ARBA" id="ARBA00022741"/>
    </source>
</evidence>
<accession>A0A3B1D0J9</accession>
<dbReference type="FunFam" id="3.10.20.590:FF:000001">
    <property type="entry name" value="Leucine--tRNA ligase"/>
    <property type="match status" value="1"/>
</dbReference>
<dbReference type="InterPro" id="IPR013155">
    <property type="entry name" value="M/V/L/I-tRNA-synth_anticd-bd"/>
</dbReference>
<evidence type="ECO:0000256" key="8">
    <source>
        <dbReference type="ARBA" id="ARBA00023146"/>
    </source>
</evidence>
<keyword evidence="5" id="KW-0547">Nucleotide-binding</keyword>
<evidence type="ECO:0000256" key="1">
    <source>
        <dbReference type="ARBA" id="ARBA00005594"/>
    </source>
</evidence>
<dbReference type="InterPro" id="IPR002302">
    <property type="entry name" value="Leu-tRNA-ligase"/>
</dbReference>
<keyword evidence="3" id="KW-0963">Cytoplasm</keyword>
<sequence>MLREEADEAVEKQLHRMIAKVTDDIERLAFNTAIAAMIQFVNTATSSGGLTRDQLDRFCRVLSAFAPHMGEELWYRLGHDESVTHAQWPGFDEQMLHDDEVEIVVQLMGKVKAKLMVPTDADAGALEKIAMADAKVQALLEGKTVRKVIAVPGRLVNIVAN</sequence>
<dbReference type="PANTHER" id="PTHR43740">
    <property type="entry name" value="LEUCYL-TRNA SYNTHETASE"/>
    <property type="match status" value="1"/>
</dbReference>
<evidence type="ECO:0000313" key="11">
    <source>
        <dbReference type="EMBL" id="VAX36436.1"/>
    </source>
</evidence>
<evidence type="ECO:0000259" key="10">
    <source>
        <dbReference type="Pfam" id="PF08264"/>
    </source>
</evidence>
<dbReference type="GO" id="GO:0005524">
    <property type="term" value="F:ATP binding"/>
    <property type="evidence" value="ECO:0007669"/>
    <property type="project" value="UniProtKB-KW"/>
</dbReference>
<protein>
    <recommendedName>
        <fullName evidence="2">leucine--tRNA ligase</fullName>
        <ecNumber evidence="2">6.1.1.4</ecNumber>
    </recommendedName>
</protein>